<evidence type="ECO:0000256" key="1">
    <source>
        <dbReference type="SAM" id="Phobius"/>
    </source>
</evidence>
<keyword evidence="1" id="KW-0812">Transmembrane</keyword>
<dbReference type="Proteomes" id="UP000886865">
    <property type="component" value="Unassembled WGS sequence"/>
</dbReference>
<gene>
    <name evidence="2" type="ORF">IAA86_07065</name>
</gene>
<dbReference type="AlphaFoldDB" id="A0A9D1FJR1"/>
<feature type="transmembrane region" description="Helical" evidence="1">
    <location>
        <begin position="503"/>
        <end position="524"/>
    </location>
</feature>
<accession>A0A9D1FJR1</accession>
<evidence type="ECO:0000313" key="3">
    <source>
        <dbReference type="Proteomes" id="UP000886865"/>
    </source>
</evidence>
<reference evidence="2" key="1">
    <citation type="submission" date="2020-10" db="EMBL/GenBank/DDBJ databases">
        <authorList>
            <person name="Gilroy R."/>
        </authorList>
    </citation>
    <scope>NUCLEOTIDE SEQUENCE</scope>
    <source>
        <strain evidence="2">CHK152-2871</strain>
    </source>
</reference>
<keyword evidence="1" id="KW-1133">Transmembrane helix</keyword>
<sequence length="630" mass="71076">MSDIPDVKTRKDDSLKGYEQANSRMISTLSNDGKIDVKSLQGAVLGNDNIVDLWIKLDEESADISDYTPYLKSLKIGEILEDRDKTTKFVRLTLERYEKENSLIALARKSYTDVIENEDTLSSEEKEILTNHQDSRLFFLVISNNLNSNEIAKMQKNIVMTVRQLAKEKNSVKQKTFENIFAPAYEVSILSSQSNEDNERISFIFGVLNKKIEDSNSEERQRILNQINSLENSRLEGNEKEFEAIWTSLVKTAQSYFETTMLNDLTDRNIELVNSINTKKANIEDKTILKLLESRSLTIEQKDFVARYAQNDSFKAMVKNQNIDINGIIEDLLLFEASNQQLIYDTNIEFSEEIFDSMMSNKFREVNQKAKDIYIQTNRIVSKLDDINSSINSQSEIISAFANNFSNYANSSLVLQAAQLKQLIEANKLLFSINANTKEISSHARVITGTKLLELEKNEYYRDIVPQLVQLLPKDEQVDIEDFLSKVDNLAKKEKNSIRKKKIIKAAIIIAGAVAAGVAAYYFGPAVISHLFSQVTNPTIATSAISSVTANTNLARKMGNCGLLFGNSVGWPQDWYSIKEQLKSSTSRDANRAISAIESAKGHGGISMNEIKQILNDFGFKISGAKVIRK</sequence>
<reference evidence="2" key="2">
    <citation type="journal article" date="2021" name="PeerJ">
        <title>Extensive microbial diversity within the chicken gut microbiome revealed by metagenomics and culture.</title>
        <authorList>
            <person name="Gilroy R."/>
            <person name="Ravi A."/>
            <person name="Getino M."/>
            <person name="Pursley I."/>
            <person name="Horton D.L."/>
            <person name="Alikhan N.F."/>
            <person name="Baker D."/>
            <person name="Gharbi K."/>
            <person name="Hall N."/>
            <person name="Watson M."/>
            <person name="Adriaenssens E.M."/>
            <person name="Foster-Nyarko E."/>
            <person name="Jarju S."/>
            <person name="Secka A."/>
            <person name="Antonio M."/>
            <person name="Oren A."/>
            <person name="Chaudhuri R.R."/>
            <person name="La Ragione R."/>
            <person name="Hildebrand F."/>
            <person name="Pallen M.J."/>
        </authorList>
    </citation>
    <scope>NUCLEOTIDE SEQUENCE</scope>
    <source>
        <strain evidence="2">CHK152-2871</strain>
    </source>
</reference>
<dbReference type="EMBL" id="DVJQ01000059">
    <property type="protein sequence ID" value="HIS74763.1"/>
    <property type="molecule type" value="Genomic_DNA"/>
</dbReference>
<keyword evidence="1" id="KW-0472">Membrane</keyword>
<protein>
    <submittedName>
        <fullName evidence="2">Uncharacterized protein</fullName>
    </submittedName>
</protein>
<organism evidence="2 3">
    <name type="scientific">Candidatus Galligastranaerophilus intestinavium</name>
    <dbReference type="NCBI Taxonomy" id="2840836"/>
    <lineage>
        <taxon>Bacteria</taxon>
        <taxon>Candidatus Galligastranaerophilus</taxon>
    </lineage>
</organism>
<evidence type="ECO:0000313" key="2">
    <source>
        <dbReference type="EMBL" id="HIS74763.1"/>
    </source>
</evidence>
<proteinExistence type="predicted"/>
<comment type="caution">
    <text evidence="2">The sequence shown here is derived from an EMBL/GenBank/DDBJ whole genome shotgun (WGS) entry which is preliminary data.</text>
</comment>
<name>A0A9D1FJR1_9BACT</name>